<evidence type="ECO:0000256" key="6">
    <source>
        <dbReference type="ARBA" id="ARBA00023157"/>
    </source>
</evidence>
<dbReference type="PRINTS" id="PR01217">
    <property type="entry name" value="PRICHEXTENSN"/>
</dbReference>
<dbReference type="InterPro" id="IPR012946">
    <property type="entry name" value="X8"/>
</dbReference>
<dbReference type="PANTHER" id="PTHR31044">
    <property type="entry name" value="BETA-1,3 GLUCANASE"/>
    <property type="match status" value="1"/>
</dbReference>
<dbReference type="GO" id="GO:0009506">
    <property type="term" value="C:plasmodesma"/>
    <property type="evidence" value="ECO:0007669"/>
    <property type="project" value="UniProtKB-ARBA"/>
</dbReference>
<sequence length="381" mass="40546">MPQDFQFWRQPPPPSMIIDSHVGHHPIDHPSTNWDGWILEFRDFRDLKPRLTTTGGWVEGSRWGRQRRWVIDRRKPLPLALLLISSGSSVSYKPPPQENNPKQNIRVLFAPSISTSLLDNVPVVNPTPPGSTSSPASPSTEPITNPTTPVTTPTLPDTNPSPTIPTPTLPDTNPSPTIPTPTLPDKNPSPTLPTVPTTTPSTSTPPSSSGGTWCVANQGASPTALQVALDYACGYGADCSAIQTGGSCYEPNTVQNHASYAFNDYYQKHPDPTNCVFGGAAQLTNTNPSTGNCQYAASSSAGVNPPASKTPPTTMSPPSTTTMAPPFSMTPPTFTGPGGDTVYGSAGPTGLPNSAISVSFWFWPIYMTISLMWLLVAANIL</sequence>
<dbReference type="InterPro" id="IPR044788">
    <property type="entry name" value="X8_dom_prot"/>
</dbReference>
<keyword evidence="10" id="KW-1133">Transmembrane helix</keyword>
<gene>
    <name evidence="12" type="ORF">F3Y22_tig00002841pilonHSYRG00168</name>
</gene>
<feature type="region of interest" description="Disordered" evidence="9">
    <location>
        <begin position="302"/>
        <end position="321"/>
    </location>
</feature>
<evidence type="ECO:0000256" key="9">
    <source>
        <dbReference type="SAM" id="MobiDB-lite"/>
    </source>
</evidence>
<dbReference type="EMBL" id="VEPZ02000197">
    <property type="protein sequence ID" value="KAE8731012.1"/>
    <property type="molecule type" value="Genomic_DNA"/>
</dbReference>
<dbReference type="Pfam" id="PF07983">
    <property type="entry name" value="X8"/>
    <property type="match status" value="1"/>
</dbReference>
<evidence type="ECO:0000256" key="8">
    <source>
        <dbReference type="ARBA" id="ARBA00023288"/>
    </source>
</evidence>
<keyword evidence="13" id="KW-1185">Reference proteome</keyword>
<name>A0A6A3CU66_HIBSY</name>
<feature type="compositionally biased region" description="Low complexity" evidence="9">
    <location>
        <begin position="188"/>
        <end position="209"/>
    </location>
</feature>
<feature type="region of interest" description="Disordered" evidence="9">
    <location>
        <begin position="120"/>
        <end position="211"/>
    </location>
</feature>
<evidence type="ECO:0000313" key="13">
    <source>
        <dbReference type="Proteomes" id="UP000436088"/>
    </source>
</evidence>
<feature type="compositionally biased region" description="Low complexity" evidence="9">
    <location>
        <begin position="130"/>
        <end position="160"/>
    </location>
</feature>
<evidence type="ECO:0000256" key="2">
    <source>
        <dbReference type="ARBA" id="ARBA00022475"/>
    </source>
</evidence>
<keyword evidence="10" id="KW-0812">Transmembrane</keyword>
<evidence type="ECO:0000256" key="10">
    <source>
        <dbReference type="SAM" id="Phobius"/>
    </source>
</evidence>
<evidence type="ECO:0000256" key="3">
    <source>
        <dbReference type="ARBA" id="ARBA00022622"/>
    </source>
</evidence>
<dbReference type="GO" id="GO:0098552">
    <property type="term" value="C:side of membrane"/>
    <property type="evidence" value="ECO:0007669"/>
    <property type="project" value="UniProtKB-KW"/>
</dbReference>
<feature type="transmembrane region" description="Helical" evidence="10">
    <location>
        <begin position="360"/>
        <end position="380"/>
    </location>
</feature>
<dbReference type="Proteomes" id="UP000436088">
    <property type="component" value="Unassembled WGS sequence"/>
</dbReference>
<evidence type="ECO:0000256" key="4">
    <source>
        <dbReference type="ARBA" id="ARBA00022729"/>
    </source>
</evidence>
<keyword evidence="6" id="KW-1015">Disulfide bond</keyword>
<dbReference type="GO" id="GO:0005886">
    <property type="term" value="C:plasma membrane"/>
    <property type="evidence" value="ECO:0007669"/>
    <property type="project" value="UniProtKB-SubCell"/>
</dbReference>
<keyword evidence="4" id="KW-0732">Signal</keyword>
<evidence type="ECO:0000313" key="12">
    <source>
        <dbReference type="EMBL" id="KAE8731012.1"/>
    </source>
</evidence>
<feature type="compositionally biased region" description="Low complexity" evidence="9">
    <location>
        <begin position="305"/>
        <end position="321"/>
    </location>
</feature>
<comment type="subcellular location">
    <subcellularLocation>
        <location evidence="1">Cell membrane</location>
        <topology evidence="1">Lipid-anchor</topology>
        <topology evidence="1">GPI-anchor</topology>
    </subcellularLocation>
</comment>
<protein>
    <submittedName>
        <fullName evidence="12">COR314TM2 protein</fullName>
    </submittedName>
</protein>
<evidence type="ECO:0000256" key="1">
    <source>
        <dbReference type="ARBA" id="ARBA00004609"/>
    </source>
</evidence>
<keyword evidence="3" id="KW-0336">GPI-anchor</keyword>
<feature type="domain" description="X8" evidence="11">
    <location>
        <begin position="212"/>
        <end position="295"/>
    </location>
</feature>
<proteinExistence type="predicted"/>
<evidence type="ECO:0000259" key="11">
    <source>
        <dbReference type="SMART" id="SM00768"/>
    </source>
</evidence>
<dbReference type="Gene3D" id="1.20.58.1040">
    <property type="match status" value="1"/>
</dbReference>
<dbReference type="PANTHER" id="PTHR31044:SF127">
    <property type="entry name" value="X8 DOMAIN-CONTAINING PROTEIN"/>
    <property type="match status" value="1"/>
</dbReference>
<keyword evidence="7" id="KW-0325">Glycoprotein</keyword>
<dbReference type="SMART" id="SM00768">
    <property type="entry name" value="X8"/>
    <property type="match status" value="1"/>
</dbReference>
<keyword evidence="2" id="KW-1003">Cell membrane</keyword>
<evidence type="ECO:0000256" key="5">
    <source>
        <dbReference type="ARBA" id="ARBA00023136"/>
    </source>
</evidence>
<keyword evidence="5 10" id="KW-0472">Membrane</keyword>
<dbReference type="AlphaFoldDB" id="A0A6A3CU66"/>
<evidence type="ECO:0000256" key="7">
    <source>
        <dbReference type="ARBA" id="ARBA00023180"/>
    </source>
</evidence>
<comment type="caution">
    <text evidence="12">The sequence shown here is derived from an EMBL/GenBank/DDBJ whole genome shotgun (WGS) entry which is preliminary data.</text>
</comment>
<accession>A0A6A3CU66</accession>
<keyword evidence="8" id="KW-0449">Lipoprotein</keyword>
<dbReference type="FunFam" id="1.20.58.1040:FF:000001">
    <property type="entry name" value="Glucan endo-1,3-beta-glucosidase 4"/>
    <property type="match status" value="1"/>
</dbReference>
<organism evidence="12 13">
    <name type="scientific">Hibiscus syriacus</name>
    <name type="common">Rose of Sharon</name>
    <dbReference type="NCBI Taxonomy" id="106335"/>
    <lineage>
        <taxon>Eukaryota</taxon>
        <taxon>Viridiplantae</taxon>
        <taxon>Streptophyta</taxon>
        <taxon>Embryophyta</taxon>
        <taxon>Tracheophyta</taxon>
        <taxon>Spermatophyta</taxon>
        <taxon>Magnoliopsida</taxon>
        <taxon>eudicotyledons</taxon>
        <taxon>Gunneridae</taxon>
        <taxon>Pentapetalae</taxon>
        <taxon>rosids</taxon>
        <taxon>malvids</taxon>
        <taxon>Malvales</taxon>
        <taxon>Malvaceae</taxon>
        <taxon>Malvoideae</taxon>
        <taxon>Hibiscus</taxon>
    </lineage>
</organism>
<reference evidence="12" key="1">
    <citation type="submission" date="2019-09" db="EMBL/GenBank/DDBJ databases">
        <title>Draft genome information of white flower Hibiscus syriacus.</title>
        <authorList>
            <person name="Kim Y.-M."/>
        </authorList>
    </citation>
    <scope>NUCLEOTIDE SEQUENCE [LARGE SCALE GENOMIC DNA]</scope>
    <source>
        <strain evidence="12">YM2019G1</strain>
    </source>
</reference>